<feature type="transmembrane region" description="Helical" evidence="7">
    <location>
        <begin position="395"/>
        <end position="414"/>
    </location>
</feature>
<dbReference type="PANTHER" id="PTHR13285:SF22">
    <property type="entry name" value="PROTEIN-CYSTEINE N-PALMITOYLTRANSFERASE HHAT"/>
    <property type="match status" value="1"/>
</dbReference>
<keyword evidence="2 7" id="KW-0812">Transmembrane</keyword>
<reference evidence="9" key="1">
    <citation type="submission" date="2017-02" db="UniProtKB">
        <authorList>
            <consortium name="WormBaseParasite"/>
        </authorList>
    </citation>
    <scope>IDENTIFICATION</scope>
</reference>
<feature type="transmembrane region" description="Helical" evidence="7">
    <location>
        <begin position="480"/>
        <end position="497"/>
    </location>
</feature>
<evidence type="ECO:0000256" key="4">
    <source>
        <dbReference type="ARBA" id="ARBA00023136"/>
    </source>
</evidence>
<evidence type="ECO:0000256" key="5">
    <source>
        <dbReference type="ARBA" id="ARBA00038268"/>
    </source>
</evidence>
<keyword evidence="8" id="KW-1185">Reference proteome</keyword>
<feature type="transmembrane region" description="Helical" evidence="7">
    <location>
        <begin position="435"/>
        <end position="460"/>
    </location>
</feature>
<feature type="transmembrane region" description="Helical" evidence="7">
    <location>
        <begin position="21"/>
        <end position="38"/>
    </location>
</feature>
<dbReference type="Proteomes" id="UP000036681">
    <property type="component" value="Unplaced"/>
</dbReference>
<evidence type="ECO:0000256" key="7">
    <source>
        <dbReference type="SAM" id="Phobius"/>
    </source>
</evidence>
<feature type="transmembrane region" description="Helical" evidence="7">
    <location>
        <begin position="252"/>
        <end position="274"/>
    </location>
</feature>
<feature type="transmembrane region" description="Helical" evidence="7">
    <location>
        <begin position="176"/>
        <end position="192"/>
    </location>
</feature>
<accession>A0A0M3HMZ2</accession>
<comment type="subcellular location">
    <subcellularLocation>
        <location evidence="1">Membrane</location>
        <topology evidence="1">Multi-pass membrane protein</topology>
    </subcellularLocation>
</comment>
<proteinExistence type="inferred from homology"/>
<feature type="transmembrane region" description="Helical" evidence="7">
    <location>
        <begin position="369"/>
        <end position="389"/>
    </location>
</feature>
<feature type="transmembrane region" description="Helical" evidence="7">
    <location>
        <begin position="76"/>
        <end position="99"/>
    </location>
</feature>
<feature type="transmembrane region" description="Helical" evidence="7">
    <location>
        <begin position="294"/>
        <end position="318"/>
    </location>
</feature>
<dbReference type="GO" id="GO:0016020">
    <property type="term" value="C:membrane"/>
    <property type="evidence" value="ECO:0007669"/>
    <property type="project" value="UniProtKB-SubCell"/>
</dbReference>
<comment type="similarity">
    <text evidence="5">Belongs to the membrane-bound acyltransferase family. HHAT subfamily.</text>
</comment>
<evidence type="ECO:0000256" key="3">
    <source>
        <dbReference type="ARBA" id="ARBA00022989"/>
    </source>
</evidence>
<evidence type="ECO:0000256" key="1">
    <source>
        <dbReference type="ARBA" id="ARBA00004141"/>
    </source>
</evidence>
<name>A0A0M3HMZ2_ASCLU</name>
<dbReference type="GO" id="GO:0016409">
    <property type="term" value="F:palmitoyltransferase activity"/>
    <property type="evidence" value="ECO:0007669"/>
    <property type="project" value="TreeGrafter"/>
</dbReference>
<evidence type="ECO:0000256" key="6">
    <source>
        <dbReference type="SAM" id="MobiDB-lite"/>
    </source>
</evidence>
<evidence type="ECO:0000313" key="8">
    <source>
        <dbReference type="Proteomes" id="UP000036681"/>
    </source>
</evidence>
<evidence type="ECO:0000256" key="2">
    <source>
        <dbReference type="ARBA" id="ARBA00022692"/>
    </source>
</evidence>
<dbReference type="PANTHER" id="PTHR13285">
    <property type="entry name" value="ACYLTRANSFERASE"/>
    <property type="match status" value="1"/>
</dbReference>
<dbReference type="GO" id="GO:0005783">
    <property type="term" value="C:endoplasmic reticulum"/>
    <property type="evidence" value="ECO:0007669"/>
    <property type="project" value="TreeGrafter"/>
</dbReference>
<dbReference type="InterPro" id="IPR051085">
    <property type="entry name" value="MB_O-acyltransferase"/>
</dbReference>
<dbReference type="Pfam" id="PF03062">
    <property type="entry name" value="MBOAT"/>
    <property type="match status" value="1"/>
</dbReference>
<evidence type="ECO:0000313" key="9">
    <source>
        <dbReference type="WBParaSite" id="ALUE_0000297301-mRNA-1"/>
    </source>
</evidence>
<keyword evidence="4 7" id="KW-0472">Membrane</keyword>
<protein>
    <submittedName>
        <fullName evidence="9">Protein-cysteine N-palmitoyltransferase Rasp</fullName>
    </submittedName>
</protein>
<sequence>MSTRRTLLFEYPALPKYEIRFYILVIVLSFLYAWDRVIKATTAYERKIDRLIGLSIPKNNLPIFGPRYKDESNWEWSHWCPFALSFLPYLIVHSIIFNIGEKFISKAIMPYISTIYSICVCCKLFSLWLVSISIIQGTFIFIVGYFLRRRLAVWISAIPILYFVMHKTNEIYHDPFLVLILISYNLLSYISFNLELVENNLRNDDNTILKKYFRMLFYTFYAPYLISLVVIYPEFERQINEREKRQRQWCWVIFFCIRIVIYWIAVELMLHLFYFESMLNDPEFAYGLPKDQFLASGMAFGQFFHLKYVVIFGMPAAFARIDNMQPPKGPICMARVALYSKMWRNFDRGLYTFFKQYIFIPICAPTFSLLRKMFAVLVCYGFVLVWHGFYYHNYIWIALNIVDLFLEYLGKGIYAIDSVRKWRESHIGDIPFRRIVAILQLLPLIPAIYGNYFFVCGPYIAHAVIQRIWVEESITFRYPLFLLLTLGYIYIQIVLEIERQISLCQKRAEEAKRKQNEVISDDEETAKKKN</sequence>
<feature type="region of interest" description="Disordered" evidence="6">
    <location>
        <begin position="510"/>
        <end position="530"/>
    </location>
</feature>
<feature type="transmembrane region" description="Helical" evidence="7">
    <location>
        <begin position="212"/>
        <end position="232"/>
    </location>
</feature>
<dbReference type="AlphaFoldDB" id="A0A0M3HMZ2"/>
<feature type="transmembrane region" description="Helical" evidence="7">
    <location>
        <begin position="111"/>
        <end position="135"/>
    </location>
</feature>
<dbReference type="WBParaSite" id="ALUE_0000297301-mRNA-1">
    <property type="protein sequence ID" value="ALUE_0000297301-mRNA-1"/>
    <property type="gene ID" value="ALUE_0000297301"/>
</dbReference>
<organism evidence="8 9">
    <name type="scientific">Ascaris lumbricoides</name>
    <name type="common">Giant roundworm</name>
    <dbReference type="NCBI Taxonomy" id="6252"/>
    <lineage>
        <taxon>Eukaryota</taxon>
        <taxon>Metazoa</taxon>
        <taxon>Ecdysozoa</taxon>
        <taxon>Nematoda</taxon>
        <taxon>Chromadorea</taxon>
        <taxon>Rhabditida</taxon>
        <taxon>Spirurina</taxon>
        <taxon>Ascaridomorpha</taxon>
        <taxon>Ascaridoidea</taxon>
        <taxon>Ascarididae</taxon>
        <taxon>Ascaris</taxon>
    </lineage>
</organism>
<dbReference type="InterPro" id="IPR004299">
    <property type="entry name" value="MBOAT_fam"/>
</dbReference>
<feature type="transmembrane region" description="Helical" evidence="7">
    <location>
        <begin position="147"/>
        <end position="164"/>
    </location>
</feature>
<keyword evidence="3 7" id="KW-1133">Transmembrane helix</keyword>